<evidence type="ECO:0000259" key="5">
    <source>
        <dbReference type="PROSITE" id="PS51898"/>
    </source>
</evidence>
<evidence type="ECO:0000256" key="2">
    <source>
        <dbReference type="ARBA" id="ARBA00022908"/>
    </source>
</evidence>
<dbReference type="InterPro" id="IPR025269">
    <property type="entry name" value="SAM-like_dom"/>
</dbReference>
<keyword evidence="7" id="KW-1185">Reference proteome</keyword>
<dbReference type="SUPFAM" id="SSF56349">
    <property type="entry name" value="DNA breaking-rejoining enzymes"/>
    <property type="match status" value="1"/>
</dbReference>
<dbReference type="Gene3D" id="1.10.150.130">
    <property type="match status" value="1"/>
</dbReference>
<feature type="domain" description="Tyr recombinase" evidence="5">
    <location>
        <begin position="203"/>
        <end position="378"/>
    </location>
</feature>
<dbReference type="GO" id="GO:0015074">
    <property type="term" value="P:DNA integration"/>
    <property type="evidence" value="ECO:0007669"/>
    <property type="project" value="UniProtKB-KW"/>
</dbReference>
<accession>A0A1I3B919</accession>
<dbReference type="InterPro" id="IPR011010">
    <property type="entry name" value="DNA_brk_join_enz"/>
</dbReference>
<evidence type="ECO:0000256" key="1">
    <source>
        <dbReference type="ARBA" id="ARBA00008857"/>
    </source>
</evidence>
<sequence>MKITIQKREPDKNGHRALRLVYYHGSKTGQNGSRAQKRSYEPLNLFLYDKPRLPAEREHNKTVNQKAEAIRAKRLLEIESSRHGLDDRTKLSASFFDYFDQLTDEKASGSKSNHSIWISTRHHLHRYHGLSELTFEQVDKRFLEGFRHYLLHEATTKSGTKLAKNTTSSYFNKVRAALNQAYRDGIVRDNPVQQVKSIKPENTKRTYLTLEEVRALTKAECRYDVLRRAFLFSCTTGLRWSDIHKLVWGEIEEFADGHYRIIFRQKKLVNAGNSLQYLDLPDSAVRLLNLENRGKPSDRVFKGLKYDSYTNVALAQWVMRAGITKNVTFHAGRHTFAVNQLARGVDIYSLSRLLGHSELRTTEIYADILETRRTEAMRSFPDIFEETLDEVEECAA</sequence>
<keyword evidence="3" id="KW-0238">DNA-binding</keyword>
<dbReference type="GO" id="GO:0003677">
    <property type="term" value="F:DNA binding"/>
    <property type="evidence" value="ECO:0007669"/>
    <property type="project" value="UniProtKB-KW"/>
</dbReference>
<keyword evidence="4" id="KW-0233">DNA recombination</keyword>
<evidence type="ECO:0000256" key="3">
    <source>
        <dbReference type="ARBA" id="ARBA00023125"/>
    </source>
</evidence>
<proteinExistence type="inferred from homology"/>
<dbReference type="InterPro" id="IPR050090">
    <property type="entry name" value="Tyrosine_recombinase_XerCD"/>
</dbReference>
<dbReference type="AlphaFoldDB" id="A0A1I3B919"/>
<dbReference type="PROSITE" id="PS51898">
    <property type="entry name" value="TYR_RECOMBINASE"/>
    <property type="match status" value="1"/>
</dbReference>
<keyword evidence="2" id="KW-0229">DNA integration</keyword>
<dbReference type="Gene3D" id="1.10.443.10">
    <property type="entry name" value="Intergrase catalytic core"/>
    <property type="match status" value="1"/>
</dbReference>
<comment type="similarity">
    <text evidence="1">Belongs to the 'phage' integrase family.</text>
</comment>
<reference evidence="6 7" key="1">
    <citation type="submission" date="2016-10" db="EMBL/GenBank/DDBJ databases">
        <authorList>
            <person name="de Groot N.N."/>
        </authorList>
    </citation>
    <scope>NUCLEOTIDE SEQUENCE [LARGE SCALE GENOMIC DNA]</scope>
    <source>
        <strain evidence="6 7">CGMCC 1.6848</strain>
    </source>
</reference>
<dbReference type="STRING" id="442341.SAMN04487959_10650"/>
<dbReference type="RefSeq" id="WP_092845617.1">
    <property type="nucleotide sequence ID" value="NZ_FOPY01000006.1"/>
</dbReference>
<dbReference type="Pfam" id="PF13102">
    <property type="entry name" value="Phage_int_SAM_5"/>
    <property type="match status" value="1"/>
</dbReference>
<dbReference type="EMBL" id="FOPY01000006">
    <property type="protein sequence ID" value="SFH58586.1"/>
    <property type="molecule type" value="Genomic_DNA"/>
</dbReference>
<dbReference type="CDD" id="cd01185">
    <property type="entry name" value="INTN1_C_like"/>
    <property type="match status" value="1"/>
</dbReference>
<evidence type="ECO:0000313" key="6">
    <source>
        <dbReference type="EMBL" id="SFH58586.1"/>
    </source>
</evidence>
<dbReference type="Pfam" id="PF00589">
    <property type="entry name" value="Phage_integrase"/>
    <property type="match status" value="1"/>
</dbReference>
<gene>
    <name evidence="6" type="ORF">SAMN04487959_10650</name>
</gene>
<dbReference type="PANTHER" id="PTHR30349">
    <property type="entry name" value="PHAGE INTEGRASE-RELATED"/>
    <property type="match status" value="1"/>
</dbReference>
<evidence type="ECO:0000313" key="7">
    <source>
        <dbReference type="Proteomes" id="UP000199040"/>
    </source>
</evidence>
<dbReference type="GO" id="GO:0006310">
    <property type="term" value="P:DNA recombination"/>
    <property type="evidence" value="ECO:0007669"/>
    <property type="project" value="UniProtKB-KW"/>
</dbReference>
<dbReference type="Proteomes" id="UP000199040">
    <property type="component" value="Unassembled WGS sequence"/>
</dbReference>
<dbReference type="InterPro" id="IPR013762">
    <property type="entry name" value="Integrase-like_cat_sf"/>
</dbReference>
<organism evidence="6 7">
    <name type="scientific">Modicisalibacter xianhensis</name>
    <dbReference type="NCBI Taxonomy" id="442341"/>
    <lineage>
        <taxon>Bacteria</taxon>
        <taxon>Pseudomonadati</taxon>
        <taxon>Pseudomonadota</taxon>
        <taxon>Gammaproteobacteria</taxon>
        <taxon>Oceanospirillales</taxon>
        <taxon>Halomonadaceae</taxon>
        <taxon>Modicisalibacter</taxon>
    </lineage>
</organism>
<evidence type="ECO:0000256" key="4">
    <source>
        <dbReference type="ARBA" id="ARBA00023172"/>
    </source>
</evidence>
<dbReference type="InterPro" id="IPR010998">
    <property type="entry name" value="Integrase_recombinase_N"/>
</dbReference>
<dbReference type="PANTHER" id="PTHR30349:SF64">
    <property type="entry name" value="PROPHAGE INTEGRASE INTD-RELATED"/>
    <property type="match status" value="1"/>
</dbReference>
<protein>
    <submittedName>
        <fullName evidence="6">Site-specific recombinase XerD</fullName>
    </submittedName>
</protein>
<name>A0A1I3B919_9GAMM</name>
<dbReference type="InterPro" id="IPR002104">
    <property type="entry name" value="Integrase_catalytic"/>
</dbReference>